<dbReference type="EMBL" id="AVCH01000143">
    <property type="protein sequence ID" value="KFN48861.1"/>
    <property type="molecule type" value="Genomic_DNA"/>
</dbReference>
<evidence type="ECO:0000256" key="1">
    <source>
        <dbReference type="SAM" id="Phobius"/>
    </source>
</evidence>
<reference evidence="2 3" key="1">
    <citation type="submission" date="2013-09" db="EMBL/GenBank/DDBJ databases">
        <title>Genome sequencing of Arenimonas malthae.</title>
        <authorList>
            <person name="Chen F."/>
            <person name="Wang G."/>
        </authorList>
    </citation>
    <scope>NUCLEOTIDE SEQUENCE [LARGE SCALE GENOMIC DNA]</scope>
    <source>
        <strain evidence="2 3">CC-JY-1</strain>
    </source>
</reference>
<keyword evidence="3" id="KW-1185">Reference proteome</keyword>
<keyword evidence="1" id="KW-1133">Transmembrane helix</keyword>
<gene>
    <name evidence="2" type="ORF">N790_05695</name>
</gene>
<keyword evidence="1" id="KW-0812">Transmembrane</keyword>
<organism evidence="2 3">
    <name type="scientific">Arenimonas malthae CC-JY-1</name>
    <dbReference type="NCBI Taxonomy" id="1384054"/>
    <lineage>
        <taxon>Bacteria</taxon>
        <taxon>Pseudomonadati</taxon>
        <taxon>Pseudomonadota</taxon>
        <taxon>Gammaproteobacteria</taxon>
        <taxon>Lysobacterales</taxon>
        <taxon>Lysobacteraceae</taxon>
        <taxon>Arenimonas</taxon>
    </lineage>
</organism>
<evidence type="ECO:0000313" key="2">
    <source>
        <dbReference type="EMBL" id="KFN48861.1"/>
    </source>
</evidence>
<protein>
    <submittedName>
        <fullName evidence="2">Uncharacterized protein</fullName>
    </submittedName>
</protein>
<dbReference type="AlphaFoldDB" id="A0A091BAV2"/>
<feature type="transmembrane region" description="Helical" evidence="1">
    <location>
        <begin position="56"/>
        <end position="76"/>
    </location>
</feature>
<name>A0A091BAV2_9GAMM</name>
<proteinExistence type="predicted"/>
<dbReference type="Proteomes" id="UP000029392">
    <property type="component" value="Unassembled WGS sequence"/>
</dbReference>
<comment type="caution">
    <text evidence="2">The sequence shown here is derived from an EMBL/GenBank/DDBJ whole genome shotgun (WGS) entry which is preliminary data.</text>
</comment>
<dbReference type="RefSeq" id="WP_043802188.1">
    <property type="nucleotide sequence ID" value="NZ_AVCH01000143.1"/>
</dbReference>
<keyword evidence="1" id="KW-0472">Membrane</keyword>
<evidence type="ECO:0000313" key="3">
    <source>
        <dbReference type="Proteomes" id="UP000029392"/>
    </source>
</evidence>
<sequence length="125" mass="14264">MQDEKFETKLARALDQSLILTDAARKAEINRVAEERLRVFVRITSGRRKVRARARFAWFCLFIFLAVIAIAAYMLLDGRRTDSLVTVMLSLVPLLGGGWHLHQANREEIGWAKELERLGVADVEP</sequence>
<accession>A0A091BAV2</accession>